<keyword evidence="2" id="KW-0732">Signal</keyword>
<proteinExistence type="predicted"/>
<dbReference type="InterPro" id="IPR024572">
    <property type="entry name" value="RcnB"/>
</dbReference>
<gene>
    <name evidence="3" type="ORF">ABNK63_06135</name>
</gene>
<reference evidence="3" key="1">
    <citation type="submission" date="2024-06" db="EMBL/GenBank/DDBJ databases">
        <authorList>
            <person name="Sun Y."/>
        </authorList>
    </citation>
    <scope>NUCLEOTIDE SEQUENCE</scope>
    <source>
        <strain evidence="3">IGA1.0</strain>
    </source>
</reference>
<dbReference type="EMBL" id="CP157948">
    <property type="protein sequence ID" value="XBS91214.1"/>
    <property type="molecule type" value="Genomic_DNA"/>
</dbReference>
<dbReference type="RefSeq" id="WP_350016961.1">
    <property type="nucleotide sequence ID" value="NZ_CP157948.1"/>
</dbReference>
<sequence length="158" mass="18115">MKKLLSLSAVLGAMLMLASGSVLAQDHGHGRGHGNDHGQNDQGDRGHGHDRGRYEGRHDRDDHRDGGYDHDRYVRRDGPPGHAYGHYKSWHDRGRHEGWYRRGGYLPVEYRTRYVVTDWHRDHLRPPPRGYHWVRSDNGDFLLVAIATGVIADLLLNQ</sequence>
<protein>
    <submittedName>
        <fullName evidence="3">RcnB family protein</fullName>
    </submittedName>
</protein>
<dbReference type="Gene3D" id="3.10.450.160">
    <property type="entry name" value="inner membrane protein cigr"/>
    <property type="match status" value="1"/>
</dbReference>
<evidence type="ECO:0000313" key="3">
    <source>
        <dbReference type="EMBL" id="XBS91214.1"/>
    </source>
</evidence>
<feature type="chain" id="PRO_5043459329" evidence="2">
    <location>
        <begin position="25"/>
        <end position="158"/>
    </location>
</feature>
<dbReference type="Pfam" id="PF11776">
    <property type="entry name" value="RcnB"/>
    <property type="match status" value="1"/>
</dbReference>
<dbReference type="AlphaFoldDB" id="A0AAU7QQE2"/>
<feature type="compositionally biased region" description="Basic and acidic residues" evidence="1">
    <location>
        <begin position="26"/>
        <end position="79"/>
    </location>
</feature>
<feature type="region of interest" description="Disordered" evidence="1">
    <location>
        <begin position="26"/>
        <end position="80"/>
    </location>
</feature>
<evidence type="ECO:0000256" key="2">
    <source>
        <dbReference type="SAM" id="SignalP"/>
    </source>
</evidence>
<evidence type="ECO:0000256" key="1">
    <source>
        <dbReference type="SAM" id="MobiDB-lite"/>
    </source>
</evidence>
<organism evidence="3">
    <name type="scientific">Rhodanobacter sp. IGA1.0</name>
    <dbReference type="NCBI Taxonomy" id="3158582"/>
    <lineage>
        <taxon>Bacteria</taxon>
        <taxon>Pseudomonadati</taxon>
        <taxon>Pseudomonadota</taxon>
        <taxon>Gammaproteobacteria</taxon>
        <taxon>Lysobacterales</taxon>
        <taxon>Rhodanobacteraceae</taxon>
        <taxon>Rhodanobacter</taxon>
    </lineage>
</organism>
<feature type="signal peptide" evidence="2">
    <location>
        <begin position="1"/>
        <end position="24"/>
    </location>
</feature>
<name>A0AAU7QQE2_9GAMM</name>
<accession>A0AAU7QQE2</accession>